<sequence>MDPYKRAHYVSRLASEIGAIGQSFEAFRGLVLTLALNVPVNTQGINSRGFPVAGVVDGVSPDGFQAAECSRGKIR</sequence>
<evidence type="ECO:0000313" key="2">
    <source>
        <dbReference type="Proteomes" id="UP000509568"/>
    </source>
</evidence>
<dbReference type="AlphaFoldDB" id="A0A7D5D6X3"/>
<proteinExistence type="predicted"/>
<evidence type="ECO:0000313" key="1">
    <source>
        <dbReference type="EMBL" id="QKZ04874.1"/>
    </source>
</evidence>
<keyword evidence="2" id="KW-1185">Reference proteome</keyword>
<dbReference type="EMBL" id="CP056030">
    <property type="protein sequence ID" value="QKZ04874.1"/>
    <property type="molecule type" value="Genomic_DNA"/>
</dbReference>
<protein>
    <submittedName>
        <fullName evidence="1">Uncharacterized protein</fullName>
    </submittedName>
</protein>
<organism evidence="1 2">
    <name type="scientific">Pseudomonas eucalypticola</name>
    <dbReference type="NCBI Taxonomy" id="2599595"/>
    <lineage>
        <taxon>Bacteria</taxon>
        <taxon>Pseudomonadati</taxon>
        <taxon>Pseudomonadota</taxon>
        <taxon>Gammaproteobacteria</taxon>
        <taxon>Pseudomonadales</taxon>
        <taxon>Pseudomonadaceae</taxon>
        <taxon>Pseudomonas</taxon>
    </lineage>
</organism>
<gene>
    <name evidence="1" type="ORF">HWQ56_14170</name>
</gene>
<accession>A0A7D5D6X3</accession>
<reference evidence="1 2" key="1">
    <citation type="submission" date="2020-06" db="EMBL/GenBank/DDBJ databases">
        <title>Pseudomonas eucalypticola sp. nov., an endophyte of Eucalyptus dunnii leaves with biocontrol ability of eucalyptus leaf blight.</title>
        <authorList>
            <person name="Liu Y."/>
            <person name="Song Z."/>
            <person name="Zeng H."/>
            <person name="Lu M."/>
            <person name="Wang X."/>
            <person name="Lian X."/>
            <person name="Zhang Q."/>
        </authorList>
    </citation>
    <scope>NUCLEOTIDE SEQUENCE [LARGE SCALE GENOMIC DNA]</scope>
    <source>
        <strain evidence="1 2">NP-1</strain>
    </source>
</reference>
<name>A0A7D5D6X3_9PSED</name>
<dbReference type="KEGG" id="pez:HWQ56_14170"/>
<dbReference type="RefSeq" id="WP_176570900.1">
    <property type="nucleotide sequence ID" value="NZ_CP056030.1"/>
</dbReference>
<dbReference type="Proteomes" id="UP000509568">
    <property type="component" value="Chromosome"/>
</dbReference>